<organism evidence="5 6">
    <name type="scientific">Frankia nepalensis</name>
    <dbReference type="NCBI Taxonomy" id="1836974"/>
    <lineage>
        <taxon>Bacteria</taxon>
        <taxon>Bacillati</taxon>
        <taxon>Actinomycetota</taxon>
        <taxon>Actinomycetes</taxon>
        <taxon>Frankiales</taxon>
        <taxon>Frankiaceae</taxon>
        <taxon>Frankia</taxon>
    </lineage>
</organism>
<sequence length="237" mass="26136">MIEGLNLSLAPGEIISVVGPSGCGKSSLLRLISGLSAPWRGSISIHYRRPGQHGLSMVFQEDTLLPWLRVRENVLLHHRFSGTRRSRKAQELATSLLDMVGLTDKAHAFPAQLSGGMRRRVAVLTALAADPELLLLDEPFSALDEPTRVGVHRDLYRLVRSSGASVVLVTHDLGEAISLSDRVIMMSRAPSRVAAEFTTSFGRDRDIHAIRTHPDFLELYARLWEGMDANLQSRGEP</sequence>
<dbReference type="SUPFAM" id="SSF52540">
    <property type="entry name" value="P-loop containing nucleoside triphosphate hydrolases"/>
    <property type="match status" value="1"/>
</dbReference>
<dbReference type="InterPro" id="IPR050166">
    <property type="entry name" value="ABC_transporter_ATP-bind"/>
</dbReference>
<evidence type="ECO:0000256" key="3">
    <source>
        <dbReference type="ARBA" id="ARBA00022840"/>
    </source>
</evidence>
<dbReference type="PROSITE" id="PS00211">
    <property type="entry name" value="ABC_TRANSPORTER_1"/>
    <property type="match status" value="1"/>
</dbReference>
<dbReference type="Gene3D" id="3.40.50.300">
    <property type="entry name" value="P-loop containing nucleotide triphosphate hydrolases"/>
    <property type="match status" value="1"/>
</dbReference>
<comment type="caution">
    <text evidence="5">The sequence shown here is derived from an EMBL/GenBank/DDBJ whole genome shotgun (WGS) entry which is preliminary data.</text>
</comment>
<dbReference type="InterPro" id="IPR027417">
    <property type="entry name" value="P-loop_NTPase"/>
</dbReference>
<dbReference type="GO" id="GO:0016887">
    <property type="term" value="F:ATP hydrolysis activity"/>
    <property type="evidence" value="ECO:0007669"/>
    <property type="project" value="InterPro"/>
</dbReference>
<dbReference type="InterPro" id="IPR003439">
    <property type="entry name" value="ABC_transporter-like_ATP-bd"/>
</dbReference>
<evidence type="ECO:0000313" key="6">
    <source>
        <dbReference type="Proteomes" id="UP000604475"/>
    </source>
</evidence>
<dbReference type="EMBL" id="JAEACQ010000382">
    <property type="protein sequence ID" value="MBL7633424.1"/>
    <property type="molecule type" value="Genomic_DNA"/>
</dbReference>
<proteinExistence type="predicted"/>
<dbReference type="GO" id="GO:0005524">
    <property type="term" value="F:ATP binding"/>
    <property type="evidence" value="ECO:0007669"/>
    <property type="project" value="UniProtKB-KW"/>
</dbReference>
<feature type="domain" description="ABC transporter" evidence="4">
    <location>
        <begin position="1"/>
        <end position="213"/>
    </location>
</feature>
<keyword evidence="3 5" id="KW-0067">ATP-binding</keyword>
<dbReference type="Proteomes" id="UP000604475">
    <property type="component" value="Unassembled WGS sequence"/>
</dbReference>
<dbReference type="Pfam" id="PF00005">
    <property type="entry name" value="ABC_tran"/>
    <property type="match status" value="1"/>
</dbReference>
<dbReference type="PANTHER" id="PTHR42788">
    <property type="entry name" value="TAURINE IMPORT ATP-BINDING PROTEIN-RELATED"/>
    <property type="match status" value="1"/>
</dbReference>
<gene>
    <name evidence="5" type="ORF">I7412_40975</name>
</gene>
<protein>
    <submittedName>
        <fullName evidence="5">ABC transporter ATP-binding protein</fullName>
    </submittedName>
</protein>
<evidence type="ECO:0000313" key="5">
    <source>
        <dbReference type="EMBL" id="MBL7633424.1"/>
    </source>
</evidence>
<dbReference type="RefSeq" id="WP_203002210.1">
    <property type="nucleotide sequence ID" value="NZ_JADWYU010000246.1"/>
</dbReference>
<evidence type="ECO:0000259" key="4">
    <source>
        <dbReference type="PROSITE" id="PS50893"/>
    </source>
</evidence>
<evidence type="ECO:0000256" key="2">
    <source>
        <dbReference type="ARBA" id="ARBA00022741"/>
    </source>
</evidence>
<keyword evidence="6" id="KW-1185">Reference proteome</keyword>
<accession>A0A937RR80</accession>
<dbReference type="PANTHER" id="PTHR42788:SF13">
    <property type="entry name" value="ALIPHATIC SULFONATES IMPORT ATP-BINDING PROTEIN SSUB"/>
    <property type="match status" value="1"/>
</dbReference>
<evidence type="ECO:0000256" key="1">
    <source>
        <dbReference type="ARBA" id="ARBA00022448"/>
    </source>
</evidence>
<dbReference type="AlphaFoldDB" id="A0A937RR80"/>
<dbReference type="InterPro" id="IPR003593">
    <property type="entry name" value="AAA+_ATPase"/>
</dbReference>
<name>A0A937RR80_9ACTN</name>
<keyword evidence="2" id="KW-0547">Nucleotide-binding</keyword>
<dbReference type="PROSITE" id="PS50893">
    <property type="entry name" value="ABC_TRANSPORTER_2"/>
    <property type="match status" value="1"/>
</dbReference>
<reference evidence="5" key="1">
    <citation type="submission" date="2020-12" db="EMBL/GenBank/DDBJ databases">
        <title>Genomic characterization of non-nitrogen-fixing Frankia strains.</title>
        <authorList>
            <person name="Carlos-Shanley C."/>
            <person name="Guerra T."/>
            <person name="Hahn D."/>
        </authorList>
    </citation>
    <scope>NUCLEOTIDE SEQUENCE</scope>
    <source>
        <strain evidence="5">CN6</strain>
    </source>
</reference>
<keyword evidence="1" id="KW-0813">Transport</keyword>
<dbReference type="InterPro" id="IPR017871">
    <property type="entry name" value="ABC_transporter-like_CS"/>
</dbReference>
<dbReference type="SMART" id="SM00382">
    <property type="entry name" value="AAA"/>
    <property type="match status" value="1"/>
</dbReference>